<evidence type="ECO:0000313" key="1">
    <source>
        <dbReference type="EMBL" id="AHB48926.1"/>
    </source>
</evidence>
<name>V5SDI2_9HYPH</name>
<dbReference type="PATRIC" id="fig|1029756.8.peg.2440"/>
<dbReference type="HOGENOM" id="CLU_2450592_0_0_5"/>
<dbReference type="SUPFAM" id="SSF110849">
    <property type="entry name" value="ParB/Sulfiredoxin"/>
    <property type="match status" value="1"/>
</dbReference>
<reference evidence="1 2" key="1">
    <citation type="journal article" date="2014" name="Genome Announc.">
        <title>Complete Genome Sequence of Hyphomicrobium nitrativorans Strain NL23, a Denitrifying Bacterium Isolated from Biofilm of a Methanol-Fed Denitrification System Treating Seawater at the Montreal Biodome.</title>
        <authorList>
            <person name="Martineau C."/>
            <person name="Villeneuve C."/>
            <person name="Mauffrey F."/>
            <person name="Villemur R."/>
        </authorList>
    </citation>
    <scope>NUCLEOTIDE SEQUENCE [LARGE SCALE GENOMIC DNA]</scope>
    <source>
        <strain evidence="1">NL23</strain>
    </source>
</reference>
<dbReference type="InterPro" id="IPR036086">
    <property type="entry name" value="ParB/Sulfiredoxin_sf"/>
</dbReference>
<organism evidence="1 2">
    <name type="scientific">Hyphomicrobium nitrativorans NL23</name>
    <dbReference type="NCBI Taxonomy" id="1029756"/>
    <lineage>
        <taxon>Bacteria</taxon>
        <taxon>Pseudomonadati</taxon>
        <taxon>Pseudomonadota</taxon>
        <taxon>Alphaproteobacteria</taxon>
        <taxon>Hyphomicrobiales</taxon>
        <taxon>Hyphomicrobiaceae</taxon>
        <taxon>Hyphomicrobium</taxon>
    </lineage>
</organism>
<protein>
    <submittedName>
        <fullName evidence="1">Uncharacterized protein</fullName>
    </submittedName>
</protein>
<evidence type="ECO:0000313" key="2">
    <source>
        <dbReference type="Proteomes" id="UP000018542"/>
    </source>
</evidence>
<dbReference type="EMBL" id="CP006912">
    <property type="protein sequence ID" value="AHB48926.1"/>
    <property type="molecule type" value="Genomic_DNA"/>
</dbReference>
<accession>V5SDI2</accession>
<gene>
    <name evidence="1" type="ORF">W911_11760</name>
</gene>
<dbReference type="STRING" id="1029756.W911_11760"/>
<dbReference type="Proteomes" id="UP000018542">
    <property type="component" value="Chromosome"/>
</dbReference>
<dbReference type="AlphaFoldDB" id="V5SDI2"/>
<dbReference type="OrthoDB" id="7856828at2"/>
<dbReference type="RefSeq" id="WP_023787694.1">
    <property type="nucleotide sequence ID" value="NC_022997.1"/>
</dbReference>
<dbReference type="KEGG" id="hni:W911_11760"/>
<sequence length="89" mass="9933">MPLEDLNILDDIVWFGGPKDVRPTVRKVAERARDIFAADLNYPIIMTAKGEVLDGAHRIARAYLQGKQTIPAVVIDEWPEPDGFVESSN</sequence>
<keyword evidence="2" id="KW-1185">Reference proteome</keyword>
<proteinExistence type="predicted"/>